<keyword evidence="8" id="KW-0408">Iron</keyword>
<evidence type="ECO:0000256" key="17">
    <source>
        <dbReference type="SAM" id="SignalP"/>
    </source>
</evidence>
<dbReference type="InterPro" id="IPR000531">
    <property type="entry name" value="Beta-barrel_TonB"/>
</dbReference>
<keyword evidence="6 14" id="KW-0812">Transmembrane</keyword>
<dbReference type="SUPFAM" id="SSF56935">
    <property type="entry name" value="Porins"/>
    <property type="match status" value="1"/>
</dbReference>
<dbReference type="CDD" id="cd01347">
    <property type="entry name" value="ligand_gated_channel"/>
    <property type="match status" value="1"/>
</dbReference>
<feature type="region of interest" description="Disordered" evidence="16">
    <location>
        <begin position="43"/>
        <end position="71"/>
    </location>
</feature>
<dbReference type="FunFam" id="2.170.130.10:FF:000001">
    <property type="entry name" value="Catecholate siderophore TonB-dependent receptor"/>
    <property type="match status" value="1"/>
</dbReference>
<evidence type="ECO:0000256" key="13">
    <source>
        <dbReference type="ARBA" id="ARBA00023237"/>
    </source>
</evidence>
<comment type="subcellular location">
    <subcellularLocation>
        <location evidence="1 14">Cell outer membrane</location>
        <topology evidence="1 14">Multi-pass membrane protein</topology>
    </subcellularLocation>
</comment>
<evidence type="ECO:0000256" key="6">
    <source>
        <dbReference type="ARBA" id="ARBA00022692"/>
    </source>
</evidence>
<dbReference type="OrthoDB" id="127311at2"/>
<keyword evidence="7 17" id="KW-0732">Signal</keyword>
<feature type="chain" id="PRO_5043388629" evidence="17">
    <location>
        <begin position="17"/>
        <end position="724"/>
    </location>
</feature>
<dbReference type="GO" id="GO:0015344">
    <property type="term" value="F:siderophore uptake transmembrane transporter activity"/>
    <property type="evidence" value="ECO:0007669"/>
    <property type="project" value="TreeGrafter"/>
</dbReference>
<evidence type="ECO:0000313" key="19">
    <source>
        <dbReference type="Proteomes" id="UP000193427"/>
    </source>
</evidence>
<evidence type="ECO:0000256" key="12">
    <source>
        <dbReference type="ARBA" id="ARBA00023170"/>
    </source>
</evidence>
<reference evidence="18 19" key="1">
    <citation type="submission" date="2016-04" db="EMBL/GenBank/DDBJ databases">
        <title>Complete genome sequence of natural rubber-degrading, novel Gram-negative bacterium, Rhizobacter gummiphilus strain NS21.</title>
        <authorList>
            <person name="Tabata M."/>
            <person name="Kasai D."/>
            <person name="Fukuda M."/>
        </authorList>
    </citation>
    <scope>NUCLEOTIDE SEQUENCE [LARGE SCALE GENOMIC DNA]</scope>
    <source>
        <strain evidence="18 19">NS21</strain>
    </source>
</reference>
<dbReference type="STRING" id="946333.A4W93_10685"/>
<feature type="region of interest" description="Disordered" evidence="16">
    <location>
        <begin position="17"/>
        <end position="36"/>
    </location>
</feature>
<dbReference type="Proteomes" id="UP000193427">
    <property type="component" value="Chromosome"/>
</dbReference>
<dbReference type="GO" id="GO:0038023">
    <property type="term" value="F:signaling receptor activity"/>
    <property type="evidence" value="ECO:0007669"/>
    <property type="project" value="InterPro"/>
</dbReference>
<dbReference type="Pfam" id="PF07715">
    <property type="entry name" value="Plug"/>
    <property type="match status" value="1"/>
</dbReference>
<gene>
    <name evidence="18" type="ORF">A4W93_10685</name>
</gene>
<evidence type="ECO:0000256" key="16">
    <source>
        <dbReference type="SAM" id="MobiDB-lite"/>
    </source>
</evidence>
<dbReference type="Gene3D" id="2.170.130.10">
    <property type="entry name" value="TonB-dependent receptor, plug domain"/>
    <property type="match status" value="1"/>
</dbReference>
<evidence type="ECO:0000256" key="14">
    <source>
        <dbReference type="PROSITE-ProRule" id="PRU01360"/>
    </source>
</evidence>
<dbReference type="InterPro" id="IPR010105">
    <property type="entry name" value="TonB_sidphr_rcpt"/>
</dbReference>
<keyword evidence="10 15" id="KW-0798">TonB box</keyword>
<dbReference type="InterPro" id="IPR036942">
    <property type="entry name" value="Beta-barrel_TonB_sf"/>
</dbReference>
<keyword evidence="11 14" id="KW-0472">Membrane</keyword>
<evidence type="ECO:0000256" key="1">
    <source>
        <dbReference type="ARBA" id="ARBA00004571"/>
    </source>
</evidence>
<evidence type="ECO:0000256" key="4">
    <source>
        <dbReference type="ARBA" id="ARBA00022452"/>
    </source>
</evidence>
<dbReference type="AlphaFoldDB" id="A0A1W6L7M6"/>
<evidence type="ECO:0000313" key="18">
    <source>
        <dbReference type="EMBL" id="ARN20329.1"/>
    </source>
</evidence>
<dbReference type="InterPro" id="IPR039426">
    <property type="entry name" value="TonB-dep_rcpt-like"/>
</dbReference>
<protein>
    <submittedName>
        <fullName evidence="18">Ligand-gated channel protein</fullName>
    </submittedName>
</protein>
<keyword evidence="12" id="KW-0675">Receptor</keyword>
<name>A0A1W6L7M6_9BURK</name>
<evidence type="ECO:0000256" key="2">
    <source>
        <dbReference type="ARBA" id="ARBA00009810"/>
    </source>
</evidence>
<dbReference type="PROSITE" id="PS52016">
    <property type="entry name" value="TONB_DEPENDENT_REC_3"/>
    <property type="match status" value="1"/>
</dbReference>
<evidence type="ECO:0000256" key="8">
    <source>
        <dbReference type="ARBA" id="ARBA00023004"/>
    </source>
</evidence>
<dbReference type="NCBIfam" id="TIGR01783">
    <property type="entry name" value="TonB-siderophor"/>
    <property type="match status" value="1"/>
</dbReference>
<dbReference type="GO" id="GO:0009279">
    <property type="term" value="C:cell outer membrane"/>
    <property type="evidence" value="ECO:0007669"/>
    <property type="project" value="UniProtKB-SubCell"/>
</dbReference>
<dbReference type="KEGG" id="rgu:A4W93_10685"/>
<evidence type="ECO:0000256" key="3">
    <source>
        <dbReference type="ARBA" id="ARBA00022448"/>
    </source>
</evidence>
<sequence length="724" mass="79179">MHVALLGLALGSAAHAQETQAPADTPAATPASGTTLPAVKVRARDEAETGTGPVRGYVAKRSTAGTRTDTPIVETPQSISVVTADRIEAMGATNVKDALSYTPGINSSPWGDDTQYDWIYIRGFDAYSPGFYLDGLALRNAGSWAVWQTENYGTERIEVLRGPSSVLYGQNGPGGVVNVVSKRPTATPQNEIQVQLGDPERRQVAGDFSGPLTESGEWLYRITGLVRDGETSRGLSDDRQFIAPSLTWRPSAATNVTFLSQYLRMRVGSDWSSYPAEGTLLPAPNGQIPISTFVGEPAFNRYDQDQWMVGYLAEHKIDDRWTVRQNLRYARFDTDYKTMYNGDFVSKTDPTDPAYYRTMSRTPFGSLEKSRSLVVTTEAEARLQTGPVSHTLLGGLDYQNTRFDIEANYGGTVAPIDLYAPVYGSPVTLAPAFLNQRTTLSQTGLYLQDQLKFDQRWVVTVGGRYDSASTETENHLGGTTNKDTDHKFTSRAGVVYLAPAGWAPYASYSESFAPNTTVDPSTGKPFKPQTGQQVEAGVRYQPPGRSESYSAAVFDILRRKYVTWDTTTPPPTPKQTGEVEVRGVELEASLQPIPRMNLLLAYTWIPKAEVTESPNASEIGKQDNAVPENQFSAWTDYRFDGGFKAGLGVRYVGSTYGSKSASLAKIPAYTLVDAMIGYDFGRWALALNARNLGDKVYVANCDGSGLSCSYGTERKVNGTVTYRW</sequence>
<keyword evidence="5" id="KW-0410">Iron transport</keyword>
<evidence type="ECO:0000256" key="10">
    <source>
        <dbReference type="ARBA" id="ARBA00023077"/>
    </source>
</evidence>
<evidence type="ECO:0000256" key="7">
    <source>
        <dbReference type="ARBA" id="ARBA00022729"/>
    </source>
</evidence>
<evidence type="ECO:0000256" key="15">
    <source>
        <dbReference type="RuleBase" id="RU003357"/>
    </source>
</evidence>
<dbReference type="Pfam" id="PF00593">
    <property type="entry name" value="TonB_dep_Rec_b-barrel"/>
    <property type="match status" value="1"/>
</dbReference>
<dbReference type="InterPro" id="IPR037066">
    <property type="entry name" value="Plug_dom_sf"/>
</dbReference>
<keyword evidence="19" id="KW-1185">Reference proteome</keyword>
<dbReference type="GO" id="GO:0015891">
    <property type="term" value="P:siderophore transport"/>
    <property type="evidence" value="ECO:0007669"/>
    <property type="project" value="InterPro"/>
</dbReference>
<dbReference type="PANTHER" id="PTHR32552:SF68">
    <property type="entry name" value="FERRICHROME OUTER MEMBRANE TRANSPORTER_PHAGE RECEPTOR"/>
    <property type="match status" value="1"/>
</dbReference>
<keyword evidence="3 14" id="KW-0813">Transport</keyword>
<keyword evidence="9" id="KW-0406">Ion transport</keyword>
<accession>A0A1W6L7M6</accession>
<evidence type="ECO:0000256" key="11">
    <source>
        <dbReference type="ARBA" id="ARBA00023136"/>
    </source>
</evidence>
<dbReference type="PANTHER" id="PTHR32552">
    <property type="entry name" value="FERRICHROME IRON RECEPTOR-RELATED"/>
    <property type="match status" value="1"/>
</dbReference>
<evidence type="ECO:0000256" key="5">
    <source>
        <dbReference type="ARBA" id="ARBA00022496"/>
    </source>
</evidence>
<organism evidence="18 19">
    <name type="scientific">Piscinibacter gummiphilus</name>
    <dbReference type="NCBI Taxonomy" id="946333"/>
    <lineage>
        <taxon>Bacteria</taxon>
        <taxon>Pseudomonadati</taxon>
        <taxon>Pseudomonadota</taxon>
        <taxon>Betaproteobacteria</taxon>
        <taxon>Burkholderiales</taxon>
        <taxon>Sphaerotilaceae</taxon>
        <taxon>Piscinibacter</taxon>
    </lineage>
</organism>
<proteinExistence type="inferred from homology"/>
<keyword evidence="4 14" id="KW-1134">Transmembrane beta strand</keyword>
<evidence type="ECO:0000256" key="9">
    <source>
        <dbReference type="ARBA" id="ARBA00023065"/>
    </source>
</evidence>
<keyword evidence="13 14" id="KW-0998">Cell outer membrane</keyword>
<dbReference type="EMBL" id="CP015118">
    <property type="protein sequence ID" value="ARN20329.1"/>
    <property type="molecule type" value="Genomic_DNA"/>
</dbReference>
<dbReference type="FunFam" id="2.40.170.20:FF:000005">
    <property type="entry name" value="TonB-dependent siderophore receptor"/>
    <property type="match status" value="1"/>
</dbReference>
<feature type="signal peptide" evidence="17">
    <location>
        <begin position="1"/>
        <end position="16"/>
    </location>
</feature>
<dbReference type="Gene3D" id="2.40.170.20">
    <property type="entry name" value="TonB-dependent receptor, beta-barrel domain"/>
    <property type="match status" value="1"/>
</dbReference>
<dbReference type="InterPro" id="IPR012910">
    <property type="entry name" value="Plug_dom"/>
</dbReference>
<comment type="similarity">
    <text evidence="2 14 15">Belongs to the TonB-dependent receptor family.</text>
</comment>